<evidence type="ECO:0000313" key="2">
    <source>
        <dbReference type="Proteomes" id="UP000272908"/>
    </source>
</evidence>
<name>A0A3B0MW06_9RHOB</name>
<protein>
    <submittedName>
        <fullName evidence="1">Uncharacterized protein</fullName>
    </submittedName>
</protein>
<dbReference type="AlphaFoldDB" id="A0A3B0MW06"/>
<organism evidence="1 2">
    <name type="scientific">Roseinatronobacter ekhonensis</name>
    <dbReference type="NCBI Taxonomy" id="254356"/>
    <lineage>
        <taxon>Bacteria</taxon>
        <taxon>Pseudomonadati</taxon>
        <taxon>Pseudomonadota</taxon>
        <taxon>Alphaproteobacteria</taxon>
        <taxon>Rhodobacterales</taxon>
        <taxon>Paracoccaceae</taxon>
        <taxon>Roseinatronobacter</taxon>
    </lineage>
</organism>
<keyword evidence="2" id="KW-1185">Reference proteome</keyword>
<gene>
    <name evidence="1" type="ORF">ROE7235_03730</name>
</gene>
<dbReference type="Proteomes" id="UP000272908">
    <property type="component" value="Unassembled WGS sequence"/>
</dbReference>
<reference evidence="2" key="1">
    <citation type="submission" date="2018-08" db="EMBL/GenBank/DDBJ databases">
        <authorList>
            <person name="Rodrigo-Torres L."/>
            <person name="Arahal R. D."/>
            <person name="Lucena T."/>
        </authorList>
    </citation>
    <scope>NUCLEOTIDE SEQUENCE [LARGE SCALE GENOMIC DNA]</scope>
    <source>
        <strain evidence="2">CECT 7235</strain>
    </source>
</reference>
<accession>A0A3B0MW06</accession>
<proteinExistence type="predicted"/>
<evidence type="ECO:0000313" key="1">
    <source>
        <dbReference type="EMBL" id="SUZ33949.1"/>
    </source>
</evidence>
<sequence>MRKVVRPTGKSYLEESKFEASAWETIDQPGFIRIWDEEADSLPKTTTTKLYLLTGLLLPIWKTIPTSNERIYRVTPEGCASMIGRTLSEEGAAALRAKFMAGTPETPSQMLTAALGTTTPVDLGRGLTLTRRRVAGDVRLEIGGADKGTIDGLKALGCFTEIIAFQLRVFVPHGAGVDAEAILTRIVGNGAVQLSDRAA</sequence>
<dbReference type="EMBL" id="UIHC01000095">
    <property type="protein sequence ID" value="SUZ33949.1"/>
    <property type="molecule type" value="Genomic_DNA"/>
</dbReference>